<dbReference type="GeneID" id="28851549"/>
<protein>
    <submittedName>
        <fullName evidence="1">Uncharacterized protein</fullName>
    </submittedName>
</protein>
<accession>A0A179FC29</accession>
<sequence length="127" mass="14230">MTELVSELQYPILISGVAMCSGGQKYFNKSEVLYRALCFLRRHIETCWWCILRCGQIPFTTDCICSEGPKVIEFVKGVKNRIQKGSYATNIPYCTAMQSVEGKVIPDRDSTWLAAVEVLIPVSAPMS</sequence>
<dbReference type="Proteomes" id="UP000078397">
    <property type="component" value="Unassembled WGS sequence"/>
</dbReference>
<evidence type="ECO:0000313" key="2">
    <source>
        <dbReference type="Proteomes" id="UP000078397"/>
    </source>
</evidence>
<gene>
    <name evidence="1" type="ORF">VFPPC_08940</name>
</gene>
<dbReference type="KEGG" id="pchm:VFPPC_08940"/>
<evidence type="ECO:0000313" key="1">
    <source>
        <dbReference type="EMBL" id="OAQ63026.2"/>
    </source>
</evidence>
<comment type="caution">
    <text evidence="1">The sequence shown here is derived from an EMBL/GenBank/DDBJ whole genome shotgun (WGS) entry which is preliminary data.</text>
</comment>
<name>A0A179FC29_METCM</name>
<keyword evidence="2" id="KW-1185">Reference proteome</keyword>
<dbReference type="AlphaFoldDB" id="A0A179FC29"/>
<organism evidence="1 2">
    <name type="scientific">Pochonia chlamydosporia 170</name>
    <dbReference type="NCBI Taxonomy" id="1380566"/>
    <lineage>
        <taxon>Eukaryota</taxon>
        <taxon>Fungi</taxon>
        <taxon>Dikarya</taxon>
        <taxon>Ascomycota</taxon>
        <taxon>Pezizomycotina</taxon>
        <taxon>Sordariomycetes</taxon>
        <taxon>Hypocreomycetidae</taxon>
        <taxon>Hypocreales</taxon>
        <taxon>Clavicipitaceae</taxon>
        <taxon>Pochonia</taxon>
    </lineage>
</organism>
<proteinExistence type="predicted"/>
<dbReference type="RefSeq" id="XP_018140606.2">
    <property type="nucleotide sequence ID" value="XM_018287555.2"/>
</dbReference>
<dbReference type="EMBL" id="LSBJ02000006">
    <property type="protein sequence ID" value="OAQ63026.2"/>
    <property type="molecule type" value="Genomic_DNA"/>
</dbReference>
<reference evidence="1 2" key="1">
    <citation type="journal article" date="2016" name="PLoS Pathog.">
        <title>Biosynthesis of antibiotic leucinostatins in bio-control fungus Purpureocillium lilacinum and their inhibition on phytophthora revealed by genome mining.</title>
        <authorList>
            <person name="Wang G."/>
            <person name="Liu Z."/>
            <person name="Lin R."/>
            <person name="Li E."/>
            <person name="Mao Z."/>
            <person name="Ling J."/>
            <person name="Yang Y."/>
            <person name="Yin W.B."/>
            <person name="Xie B."/>
        </authorList>
    </citation>
    <scope>NUCLEOTIDE SEQUENCE [LARGE SCALE GENOMIC DNA]</scope>
    <source>
        <strain evidence="1">170</strain>
    </source>
</reference>